<dbReference type="Pfam" id="PF09335">
    <property type="entry name" value="VTT_dom"/>
    <property type="match status" value="1"/>
</dbReference>
<dbReference type="AlphaFoldDB" id="A0A645D314"/>
<gene>
    <name evidence="3" type="ORF">SDC9_130605</name>
</gene>
<feature type="transmembrane region" description="Helical" evidence="1">
    <location>
        <begin position="163"/>
        <end position="179"/>
    </location>
</feature>
<dbReference type="InterPro" id="IPR051311">
    <property type="entry name" value="DedA_domain"/>
</dbReference>
<protein>
    <recommendedName>
        <fullName evidence="2">VTT domain-containing protein</fullName>
    </recommendedName>
</protein>
<accession>A0A645D314</accession>
<sequence>MEQIVDMLGHYGLIGLIIISFTESFISPILPDILLIPMALAEPDKAIYYSTIATGASILGGIIGYLAGRRFGLPIIQKFIPQRHVDRIQHWVTNYGVWAIILASLAPIPFKFVSISAGVFKLNMTLFIVAATLGRAKRFLLEGVLIYYYGPQALQLMKEFSDTTLIAAGIIAVIIWGMVKLKRNKVKVPEN</sequence>
<proteinExistence type="predicted"/>
<evidence type="ECO:0000259" key="2">
    <source>
        <dbReference type="Pfam" id="PF09335"/>
    </source>
</evidence>
<feature type="transmembrane region" description="Helical" evidence="1">
    <location>
        <begin position="88"/>
        <end position="106"/>
    </location>
</feature>
<dbReference type="EMBL" id="VSSQ01032314">
    <property type="protein sequence ID" value="MPM83541.1"/>
    <property type="molecule type" value="Genomic_DNA"/>
</dbReference>
<keyword evidence="1" id="KW-0812">Transmembrane</keyword>
<dbReference type="PANTHER" id="PTHR42709">
    <property type="entry name" value="ALKALINE PHOSPHATASE LIKE PROTEIN"/>
    <property type="match status" value="1"/>
</dbReference>
<evidence type="ECO:0000313" key="3">
    <source>
        <dbReference type="EMBL" id="MPM83541.1"/>
    </source>
</evidence>
<organism evidence="3">
    <name type="scientific">bioreactor metagenome</name>
    <dbReference type="NCBI Taxonomy" id="1076179"/>
    <lineage>
        <taxon>unclassified sequences</taxon>
        <taxon>metagenomes</taxon>
        <taxon>ecological metagenomes</taxon>
    </lineage>
</organism>
<name>A0A645D314_9ZZZZ</name>
<feature type="transmembrane region" description="Helical" evidence="1">
    <location>
        <begin position="46"/>
        <end position="67"/>
    </location>
</feature>
<comment type="caution">
    <text evidence="3">The sequence shown here is derived from an EMBL/GenBank/DDBJ whole genome shotgun (WGS) entry which is preliminary data.</text>
</comment>
<keyword evidence="1" id="KW-0472">Membrane</keyword>
<dbReference type="InterPro" id="IPR032816">
    <property type="entry name" value="VTT_dom"/>
</dbReference>
<dbReference type="GO" id="GO:0005886">
    <property type="term" value="C:plasma membrane"/>
    <property type="evidence" value="ECO:0007669"/>
    <property type="project" value="TreeGrafter"/>
</dbReference>
<reference evidence="3" key="1">
    <citation type="submission" date="2019-08" db="EMBL/GenBank/DDBJ databases">
        <authorList>
            <person name="Kucharzyk K."/>
            <person name="Murdoch R.W."/>
            <person name="Higgins S."/>
            <person name="Loffler F."/>
        </authorList>
    </citation>
    <scope>NUCLEOTIDE SEQUENCE</scope>
</reference>
<feature type="domain" description="VTT" evidence="2">
    <location>
        <begin position="48"/>
        <end position="146"/>
    </location>
</feature>
<keyword evidence="1" id="KW-1133">Transmembrane helix</keyword>
<feature type="transmembrane region" description="Helical" evidence="1">
    <location>
        <begin position="12"/>
        <end position="40"/>
    </location>
</feature>
<dbReference type="PANTHER" id="PTHR42709:SF11">
    <property type="entry name" value="DEDA FAMILY PROTEIN"/>
    <property type="match status" value="1"/>
</dbReference>
<evidence type="ECO:0000256" key="1">
    <source>
        <dbReference type="SAM" id="Phobius"/>
    </source>
</evidence>